<dbReference type="RefSeq" id="WP_138156316.1">
    <property type="nucleotide sequence ID" value="NZ_CP039381.1"/>
</dbReference>
<dbReference type="EMBL" id="CP039381">
    <property type="protein sequence ID" value="QCT06229.1"/>
    <property type="molecule type" value="Genomic_DNA"/>
</dbReference>
<proteinExistence type="predicted"/>
<dbReference type="Proteomes" id="UP000301475">
    <property type="component" value="Chromosome"/>
</dbReference>
<gene>
    <name evidence="1" type="ORF">E5Z56_02085</name>
</gene>
<dbReference type="AlphaFoldDB" id="A0A4P8XVY7"/>
<sequence length="103" mass="12220">MKCISNYREFTENPNDISFSDELNVVCEDKDTVLQYLKKFDKECIVLTCASTDFVTGQLLRSSIFVYNDGVYCWTSEEIYHFEKYDMKLNDDFIQYVLSRKDC</sequence>
<evidence type="ECO:0000313" key="1">
    <source>
        <dbReference type="EMBL" id="QCT06229.1"/>
    </source>
</evidence>
<accession>A0A4P8XVY7</accession>
<organism evidence="1 2">
    <name type="scientific">Ruminococcus bovis</name>
    <dbReference type="NCBI Taxonomy" id="2564099"/>
    <lineage>
        <taxon>Bacteria</taxon>
        <taxon>Bacillati</taxon>
        <taxon>Bacillota</taxon>
        <taxon>Clostridia</taxon>
        <taxon>Eubacteriales</taxon>
        <taxon>Oscillospiraceae</taxon>
        <taxon>Ruminococcus</taxon>
    </lineage>
</organism>
<dbReference type="KEGG" id="ruj:E5Z56_02085"/>
<evidence type="ECO:0000313" key="2">
    <source>
        <dbReference type="Proteomes" id="UP000301475"/>
    </source>
</evidence>
<keyword evidence="2" id="KW-1185">Reference proteome</keyword>
<dbReference type="OrthoDB" id="9955959at2"/>
<name>A0A4P8XVY7_9FIRM</name>
<protein>
    <submittedName>
        <fullName evidence="1">Uncharacterized protein</fullName>
    </submittedName>
</protein>
<reference evidence="1 2" key="1">
    <citation type="submission" date="2019-04" db="EMBL/GenBank/DDBJ databases">
        <authorList>
            <person name="Embree M."/>
            <person name="Gaffney J.R."/>
        </authorList>
    </citation>
    <scope>NUCLEOTIDE SEQUENCE [LARGE SCALE GENOMIC DNA]</scope>
    <source>
        <strain evidence="1 2">JE7A12</strain>
    </source>
</reference>